<dbReference type="Proteomes" id="UP000465360">
    <property type="component" value="Unassembled WGS sequence"/>
</dbReference>
<evidence type="ECO:0000313" key="3">
    <source>
        <dbReference type="EMBL" id="GFG93600.1"/>
    </source>
</evidence>
<comment type="similarity">
    <text evidence="1">Belongs to the LytR/CpsA/Psr (LCP) family.</text>
</comment>
<evidence type="ECO:0000259" key="2">
    <source>
        <dbReference type="Pfam" id="PF03816"/>
    </source>
</evidence>
<dbReference type="PANTHER" id="PTHR33392">
    <property type="entry name" value="POLYISOPRENYL-TEICHOIC ACID--PEPTIDOGLYCAN TEICHOIC ACID TRANSFERASE TAGU"/>
    <property type="match status" value="1"/>
</dbReference>
<dbReference type="AlphaFoldDB" id="A0A7I9YXY0"/>
<dbReference type="InterPro" id="IPR050922">
    <property type="entry name" value="LytR/CpsA/Psr_CW_biosynth"/>
</dbReference>
<evidence type="ECO:0000256" key="1">
    <source>
        <dbReference type="ARBA" id="ARBA00006068"/>
    </source>
</evidence>
<accession>A0A7I9YXY0</accession>
<organism evidence="3 4">
    <name type="scientific">Mycobacterium bourgelatii</name>
    <dbReference type="NCBI Taxonomy" id="1273442"/>
    <lineage>
        <taxon>Bacteria</taxon>
        <taxon>Bacillati</taxon>
        <taxon>Actinomycetota</taxon>
        <taxon>Actinomycetes</taxon>
        <taxon>Mycobacteriales</taxon>
        <taxon>Mycobacteriaceae</taxon>
        <taxon>Mycobacterium</taxon>
    </lineage>
</organism>
<feature type="domain" description="Cell envelope-related transcriptional attenuator" evidence="2">
    <location>
        <begin position="69"/>
        <end position="214"/>
    </location>
</feature>
<dbReference type="EMBL" id="BLKZ01000002">
    <property type="protein sequence ID" value="GFG93600.1"/>
    <property type="molecule type" value="Genomic_DNA"/>
</dbReference>
<dbReference type="InterPro" id="IPR004474">
    <property type="entry name" value="LytR_CpsA_psr"/>
</dbReference>
<gene>
    <name evidence="3" type="ORF">MBOU_56420</name>
</gene>
<name>A0A7I9YXY0_MYCBU</name>
<comment type="caution">
    <text evidence="3">The sequence shown here is derived from an EMBL/GenBank/DDBJ whole genome shotgun (WGS) entry which is preliminary data.</text>
</comment>
<evidence type="ECO:0000313" key="4">
    <source>
        <dbReference type="Proteomes" id="UP000465360"/>
    </source>
</evidence>
<dbReference type="Gene3D" id="3.40.630.190">
    <property type="entry name" value="LCP protein"/>
    <property type="match status" value="1"/>
</dbReference>
<dbReference type="NCBIfam" id="TIGR00350">
    <property type="entry name" value="lytR_cpsA_psr"/>
    <property type="match status" value="1"/>
</dbReference>
<protein>
    <recommendedName>
        <fullName evidence="2">Cell envelope-related transcriptional attenuator domain-containing protein</fullName>
    </recommendedName>
</protein>
<sequence length="306" mass="32537">MILVGAGVVGGTVWLDASLHRVSVFTAGTDRPAPGRGTNWLLVGSDSRQDLTDQQQEELATGGDMGTGRTDTILLVHVPAFDSSNPTTLVSIPRDSYVPIPGHGKDKINSAFTTGGPTLLAQTVEQATGLRLDHYIEIGFTGFAGMVDALGGITVCPSSPINDPLAGIDLPAGCQELTGRNALGFVRSRATPRADLDRMINQRQAMSALMQRAASPAVWLNPWRWYTVSHAVVNALLVDRDDHAWDLARLGLALRGQTRNLTVPIGEFTNGDVGSVVVWNHDAASKLFDALAADAEVPAEVVDEQP</sequence>
<keyword evidence="4" id="KW-1185">Reference proteome</keyword>
<reference evidence="3 4" key="1">
    <citation type="journal article" date="2019" name="Emerg. Microbes Infect.">
        <title>Comprehensive subspecies identification of 175 nontuberculous mycobacteria species based on 7547 genomic profiles.</title>
        <authorList>
            <person name="Matsumoto Y."/>
            <person name="Kinjo T."/>
            <person name="Motooka D."/>
            <person name="Nabeya D."/>
            <person name="Jung N."/>
            <person name="Uechi K."/>
            <person name="Horii T."/>
            <person name="Iida T."/>
            <person name="Fujita J."/>
            <person name="Nakamura S."/>
        </authorList>
    </citation>
    <scope>NUCLEOTIDE SEQUENCE [LARGE SCALE GENOMIC DNA]</scope>
    <source>
        <strain evidence="3 4">JCM 30725</strain>
    </source>
</reference>
<dbReference type="Pfam" id="PF03816">
    <property type="entry name" value="LytR_cpsA_psr"/>
    <property type="match status" value="1"/>
</dbReference>
<dbReference type="PANTHER" id="PTHR33392:SF6">
    <property type="entry name" value="POLYISOPRENYL-TEICHOIC ACID--PEPTIDOGLYCAN TEICHOIC ACID TRANSFERASE TAGU"/>
    <property type="match status" value="1"/>
</dbReference>
<proteinExistence type="inferred from homology"/>